<keyword evidence="11" id="KW-1185">Reference proteome</keyword>
<keyword evidence="4" id="KW-0547">Nucleotide-binding</keyword>
<dbReference type="HOGENOM" id="CLU_000604_1_22_5"/>
<dbReference type="Proteomes" id="UP000000245">
    <property type="component" value="Chromosome"/>
</dbReference>
<evidence type="ECO:0000256" key="1">
    <source>
        <dbReference type="ARBA" id="ARBA00005417"/>
    </source>
</evidence>
<gene>
    <name evidence="10" type="ordered locus">Acry_2730</name>
</gene>
<dbReference type="Gene3D" id="3.40.50.300">
    <property type="entry name" value="P-loop containing nucleotide triphosphate hydrolases"/>
    <property type="match status" value="1"/>
</dbReference>
<dbReference type="GO" id="GO:0005524">
    <property type="term" value="F:ATP binding"/>
    <property type="evidence" value="ECO:0007669"/>
    <property type="project" value="UniProtKB-KW"/>
</dbReference>
<evidence type="ECO:0000256" key="5">
    <source>
        <dbReference type="ARBA" id="ARBA00022840"/>
    </source>
</evidence>
<sequence length="280" mass="30395">MSGAAARLIEVRDVWQVYGARIVLERISLGIEAGSFVTVVGPTGCGKTTFLRMLMSEETPSHGTIRLAGAALPGEPTADRGVVFQRYSVFPHLSVLGNVVLPLEIAAAPLLGRLFGAARRRAEARARTLLEEVGLGHAASLYPAQLSGGMQQRLALAQALILKPRVLLLDEPFSALDPGTRADIHGLMRRLWEETRMTVVMVTHDISEAFRLGTRVLVFERPEPDDPARGARITHDIPVRRRAPRNGPGDDPTAGTIAREDGLARASSDQMESSDRIKML</sequence>
<keyword evidence="6" id="KW-1278">Translocase</keyword>
<feature type="region of interest" description="Disordered" evidence="8">
    <location>
        <begin position="223"/>
        <end position="280"/>
    </location>
</feature>
<dbReference type="eggNOG" id="COG1116">
    <property type="taxonomic scope" value="Bacteria"/>
</dbReference>
<dbReference type="InterPro" id="IPR017871">
    <property type="entry name" value="ABC_transporter-like_CS"/>
</dbReference>
<evidence type="ECO:0000313" key="10">
    <source>
        <dbReference type="EMBL" id="ABQ31921.1"/>
    </source>
</evidence>
<dbReference type="AlphaFoldDB" id="A5G239"/>
<dbReference type="InterPro" id="IPR050166">
    <property type="entry name" value="ABC_transporter_ATP-bind"/>
</dbReference>
<evidence type="ECO:0000256" key="2">
    <source>
        <dbReference type="ARBA" id="ARBA00022448"/>
    </source>
</evidence>
<dbReference type="EMBL" id="CP000697">
    <property type="protein sequence ID" value="ABQ31921.1"/>
    <property type="molecule type" value="Genomic_DNA"/>
</dbReference>
<keyword evidence="7" id="KW-0472">Membrane</keyword>
<dbReference type="STRING" id="349163.Acry_2730"/>
<dbReference type="PROSITE" id="PS50893">
    <property type="entry name" value="ABC_TRANSPORTER_2"/>
    <property type="match status" value="1"/>
</dbReference>
<name>A5G239_ACICJ</name>
<dbReference type="SUPFAM" id="SSF52540">
    <property type="entry name" value="P-loop containing nucleoside triphosphate hydrolases"/>
    <property type="match status" value="1"/>
</dbReference>
<evidence type="ECO:0000259" key="9">
    <source>
        <dbReference type="PROSITE" id="PS50893"/>
    </source>
</evidence>
<keyword evidence="3" id="KW-1003">Cell membrane</keyword>
<evidence type="ECO:0000256" key="4">
    <source>
        <dbReference type="ARBA" id="ARBA00022741"/>
    </source>
</evidence>
<dbReference type="InterPro" id="IPR027417">
    <property type="entry name" value="P-loop_NTPase"/>
</dbReference>
<dbReference type="GO" id="GO:0016887">
    <property type="term" value="F:ATP hydrolysis activity"/>
    <property type="evidence" value="ECO:0007669"/>
    <property type="project" value="InterPro"/>
</dbReference>
<dbReference type="KEGG" id="acr:Acry_2730"/>
<accession>A5G239</accession>
<keyword evidence="5" id="KW-0067">ATP-binding</keyword>
<evidence type="ECO:0000256" key="8">
    <source>
        <dbReference type="SAM" id="MobiDB-lite"/>
    </source>
</evidence>
<dbReference type="RefSeq" id="WP_012040267.1">
    <property type="nucleotide sequence ID" value="NC_009484.1"/>
</dbReference>
<evidence type="ECO:0000256" key="3">
    <source>
        <dbReference type="ARBA" id="ARBA00022475"/>
    </source>
</evidence>
<evidence type="ECO:0000256" key="7">
    <source>
        <dbReference type="ARBA" id="ARBA00023136"/>
    </source>
</evidence>
<feature type="compositionally biased region" description="Basic and acidic residues" evidence="8">
    <location>
        <begin position="223"/>
        <end position="239"/>
    </location>
</feature>
<proteinExistence type="inferred from homology"/>
<keyword evidence="2" id="KW-0813">Transport</keyword>
<dbReference type="InterPro" id="IPR003439">
    <property type="entry name" value="ABC_transporter-like_ATP-bd"/>
</dbReference>
<dbReference type="SMART" id="SM00382">
    <property type="entry name" value="AAA"/>
    <property type="match status" value="1"/>
</dbReference>
<evidence type="ECO:0000256" key="6">
    <source>
        <dbReference type="ARBA" id="ARBA00022967"/>
    </source>
</evidence>
<protein>
    <submittedName>
        <fullName evidence="10">ABC transporter related protein</fullName>
    </submittedName>
</protein>
<reference evidence="10 11" key="1">
    <citation type="submission" date="2007-05" db="EMBL/GenBank/DDBJ databases">
        <title>Complete sequence of chromosome of Acidiphilium cryptum JF-5.</title>
        <authorList>
            <consortium name="US DOE Joint Genome Institute"/>
            <person name="Copeland A."/>
            <person name="Lucas S."/>
            <person name="Lapidus A."/>
            <person name="Barry K."/>
            <person name="Detter J.C."/>
            <person name="Glavina del Rio T."/>
            <person name="Hammon N."/>
            <person name="Israni S."/>
            <person name="Dalin E."/>
            <person name="Tice H."/>
            <person name="Pitluck S."/>
            <person name="Sims D."/>
            <person name="Brettin T."/>
            <person name="Bruce D."/>
            <person name="Han C."/>
            <person name="Schmutz J."/>
            <person name="Larimer F."/>
            <person name="Land M."/>
            <person name="Hauser L."/>
            <person name="Kyrpides N."/>
            <person name="Kim E."/>
            <person name="Magnuson T."/>
            <person name="Richardson P."/>
        </authorList>
    </citation>
    <scope>NUCLEOTIDE SEQUENCE [LARGE SCALE GENOMIC DNA]</scope>
    <source>
        <strain evidence="10 11">JF-5</strain>
    </source>
</reference>
<dbReference type="PANTHER" id="PTHR42788">
    <property type="entry name" value="TAURINE IMPORT ATP-BINDING PROTEIN-RELATED"/>
    <property type="match status" value="1"/>
</dbReference>
<comment type="similarity">
    <text evidence="1">Belongs to the ABC transporter superfamily.</text>
</comment>
<feature type="domain" description="ABC transporter" evidence="9">
    <location>
        <begin position="9"/>
        <end position="246"/>
    </location>
</feature>
<dbReference type="InterPro" id="IPR003593">
    <property type="entry name" value="AAA+_ATPase"/>
</dbReference>
<dbReference type="PANTHER" id="PTHR42788:SF17">
    <property type="entry name" value="ALIPHATIC SULFONATES IMPORT ATP-BINDING PROTEIN SSUB"/>
    <property type="match status" value="1"/>
</dbReference>
<dbReference type="PROSITE" id="PS00211">
    <property type="entry name" value="ABC_TRANSPORTER_1"/>
    <property type="match status" value="1"/>
</dbReference>
<dbReference type="Pfam" id="PF00005">
    <property type="entry name" value="ABC_tran"/>
    <property type="match status" value="1"/>
</dbReference>
<dbReference type="CDD" id="cd03293">
    <property type="entry name" value="ABC_NrtD_SsuB_transporters"/>
    <property type="match status" value="1"/>
</dbReference>
<evidence type="ECO:0000313" key="11">
    <source>
        <dbReference type="Proteomes" id="UP000000245"/>
    </source>
</evidence>
<organism evidence="10 11">
    <name type="scientific">Acidiphilium cryptum (strain JF-5)</name>
    <dbReference type="NCBI Taxonomy" id="349163"/>
    <lineage>
        <taxon>Bacteria</taxon>
        <taxon>Pseudomonadati</taxon>
        <taxon>Pseudomonadota</taxon>
        <taxon>Alphaproteobacteria</taxon>
        <taxon>Acetobacterales</taxon>
        <taxon>Acidocellaceae</taxon>
        <taxon>Acidiphilium</taxon>
    </lineage>
</organism>